<dbReference type="FunFam" id="1.10.340.70:FF:000001">
    <property type="entry name" value="Retrovirus-related Pol polyprotein from transposon gypsy-like Protein"/>
    <property type="match status" value="1"/>
</dbReference>
<dbReference type="InterPro" id="IPR036397">
    <property type="entry name" value="RNaseH_sf"/>
</dbReference>
<dbReference type="InterPro" id="IPR021109">
    <property type="entry name" value="Peptidase_aspartic_dom_sf"/>
</dbReference>
<keyword evidence="3" id="KW-0548">Nucleotidyltransferase</keyword>
<keyword evidence="21" id="KW-1185">Reference proteome</keyword>
<dbReference type="Pfam" id="PF17921">
    <property type="entry name" value="Integrase_H2C2"/>
    <property type="match status" value="1"/>
</dbReference>
<dbReference type="Gene3D" id="3.30.70.270">
    <property type="match status" value="2"/>
</dbReference>
<evidence type="ECO:0000256" key="14">
    <source>
        <dbReference type="PROSITE-ProRule" id="PRU00047"/>
    </source>
</evidence>
<dbReference type="InterPro" id="IPR041577">
    <property type="entry name" value="RT_RNaseH_2"/>
</dbReference>
<evidence type="ECO:0000259" key="18">
    <source>
        <dbReference type="PROSITE" id="PS50878"/>
    </source>
</evidence>
<dbReference type="InterPro" id="IPR000477">
    <property type="entry name" value="RT_dom"/>
</dbReference>
<accession>A0A0C2IEU8</accession>
<comment type="caution">
    <text evidence="20">The sequence shown here is derived from an EMBL/GenBank/DDBJ whole genome shotgun (WGS) entry which is preliminary data.</text>
</comment>
<dbReference type="PANTHER" id="PTHR37984:SF5">
    <property type="entry name" value="PROTEIN NYNRIN-LIKE"/>
    <property type="match status" value="1"/>
</dbReference>
<keyword evidence="2" id="KW-0808">Transferase</keyword>
<gene>
    <name evidence="20" type="ORF">RF11_10353</name>
</gene>
<keyword evidence="12" id="KW-0238">DNA-binding</keyword>
<keyword evidence="8" id="KW-0460">Magnesium</keyword>
<dbReference type="CDD" id="cd00303">
    <property type="entry name" value="retropepsin_like"/>
    <property type="match status" value="1"/>
</dbReference>
<keyword evidence="1" id="KW-0645">Protease</keyword>
<evidence type="ECO:0000256" key="11">
    <source>
        <dbReference type="ARBA" id="ARBA00022918"/>
    </source>
</evidence>
<dbReference type="InterPro" id="IPR001584">
    <property type="entry name" value="Integrase_cat-core"/>
</dbReference>
<evidence type="ECO:0000256" key="12">
    <source>
        <dbReference type="ARBA" id="ARBA00023125"/>
    </source>
</evidence>
<dbReference type="CDD" id="cd09274">
    <property type="entry name" value="RNase_HI_RT_Ty3"/>
    <property type="match status" value="1"/>
</dbReference>
<sequence>MAWSQNSLKSIQPFDGKMNFLPWLEKFMLVFGEPELGEVEKKKNLLVSLDQKVFEELSDLGLTKKTFSDITKFLGRRYRGKKSVLEAQQQLMSRSQSRSETIEEYAAELQKLFCVAYPDASEDQIIPYFTRGLLDAQVKREILKSKFSNLWDAAEAATEMQNIEDCIDKGNDQTICILNKTKRGENKQISELERKIKFLEEQILRMEVSSERRCFVCKKLGHLAKDCRFRNDFVSGERRSNDRRGPTVIKTRIQDKAVNALIDTGSSVSVIRYDVISHLNNLQLSPYNDKILTANCNPLKIMGKIDLQILVLNQRVTHRFLVSKNLLFPLILGVDFLAKNSVNIDYHTNFLEMKSVKIPLNTANDIRANNLLIDSSIIFSRFISTCDNSCQVKEELKDLLNEFSDIFSVSEFDVGHYNGFEHKIITNDSEPIKQPYRRLPIHKINELRVLIDTLIDNGIIRHSQSSWSSPIVLVPKKDGGVRLCIDYRKLNSATVTDAYPIPRIDETLDRLHGSKWFSKLDLSCGYWQIPVLETDKHKTAFTTPIGFYEFNVLPFGLKNAPATFQRTMEYIFKTLNQASLLVYLDDLIIFSDNELNHLSALRETFSIIRKACLKVKPKKCEFFRTEINYLGFIVGKNGVMVDPEKAKIVKEWKTPKTPKQVQQFLGFCNYYRQFIRNYAMYEKPLRNLTKANNEFKWTQEHSNCFAKLKQMLTLPPILGLPDIKRTFVVDCDASDYALGSVLSQICDDGSEVVIQYASKCLNDTEYRYSTIRKELMAIVWSFKKFRPYLLGCKFLLRTDHLPLKSIQSSGKIGGQLARWLDLISEYDFEIKHREGIKHQNADCLSRYCSAIDDVKQCQELSNFTFSPNDIRTMQSDDPIIGVFLRDYFINNLSKAKVGEDPLICILLRQTKHLVVKNGILYRRYDSTKSQIFRLVVPRVMQPIIFKLCHDENGHMGYRSTLYAIVNRFYWPKLRADVKKYCDSCKKCNERDNPCPKIRAKLVENQCEDVFERVAMDILGPLPISKHGNKYIIVISDYFSRFIEAYPLANIDAKTVAKVFVDQFIFRYGIPKYLHTDQGACFESQLVKHVCETLGIIKTKTTAYHPQSDGLVERFNRTLINMLSKSINSFNEWEERLPALVFAYNTVKHTVTNVSPFELMFKRSPRLPIDASATIEMKYSEMWSNSQISKILNKVRLDQKKAQERQADFYNRKMNELKTGKGDYVRVHYPVDEGGVTNKLSRLWRGPYKVINVEYPTLDVDINGKTVRIHQNRCKPSNPPVVEQTYQHDELQHETTEAEWLSFRGRPKHANQESIDGDNTNQGLRRSTRTRNPAPIFPGYV</sequence>
<dbReference type="Pfam" id="PF13975">
    <property type="entry name" value="gag-asp_proteas"/>
    <property type="match status" value="1"/>
</dbReference>
<protein>
    <submittedName>
        <fullName evidence="20">Transposon Ty3-I Gag-Pol polyprotein</fullName>
    </submittedName>
</protein>
<dbReference type="GO" id="GO:0015074">
    <property type="term" value="P:DNA integration"/>
    <property type="evidence" value="ECO:0007669"/>
    <property type="project" value="UniProtKB-KW"/>
</dbReference>
<dbReference type="FunFam" id="3.30.420.10:FF:000032">
    <property type="entry name" value="Retrovirus-related Pol polyprotein from transposon 297-like Protein"/>
    <property type="match status" value="1"/>
</dbReference>
<dbReference type="PANTHER" id="PTHR37984">
    <property type="entry name" value="PROTEIN CBG26694"/>
    <property type="match status" value="1"/>
</dbReference>
<dbReference type="SUPFAM" id="SSF50630">
    <property type="entry name" value="Acid proteases"/>
    <property type="match status" value="1"/>
</dbReference>
<evidence type="ECO:0000256" key="13">
    <source>
        <dbReference type="ARBA" id="ARBA00023268"/>
    </source>
</evidence>
<proteinExistence type="predicted"/>
<dbReference type="GO" id="GO:0003964">
    <property type="term" value="F:RNA-directed DNA polymerase activity"/>
    <property type="evidence" value="ECO:0007669"/>
    <property type="project" value="UniProtKB-KW"/>
</dbReference>
<dbReference type="Pfam" id="PF17919">
    <property type="entry name" value="RT_RNaseH_2"/>
    <property type="match status" value="1"/>
</dbReference>
<dbReference type="PROSITE" id="PS50878">
    <property type="entry name" value="RT_POL"/>
    <property type="match status" value="1"/>
</dbReference>
<evidence type="ECO:0000259" key="19">
    <source>
        <dbReference type="PROSITE" id="PS50994"/>
    </source>
</evidence>
<evidence type="ECO:0000256" key="2">
    <source>
        <dbReference type="ARBA" id="ARBA00022679"/>
    </source>
</evidence>
<dbReference type="SUPFAM" id="SSF57756">
    <property type="entry name" value="Retrovirus zinc finger-like domains"/>
    <property type="match status" value="1"/>
</dbReference>
<dbReference type="FunFam" id="3.10.20.370:FF:000001">
    <property type="entry name" value="Retrovirus-related Pol polyprotein from transposon 17.6-like protein"/>
    <property type="match status" value="1"/>
</dbReference>
<keyword evidence="14" id="KW-0862">Zinc</keyword>
<feature type="domain" description="CCHC-type" evidence="17">
    <location>
        <begin position="212"/>
        <end position="228"/>
    </location>
</feature>
<dbReference type="GO" id="GO:0003723">
    <property type="term" value="F:RNA binding"/>
    <property type="evidence" value="ECO:0007669"/>
    <property type="project" value="UniProtKB-KW"/>
</dbReference>
<reference evidence="20 21" key="1">
    <citation type="journal article" date="2014" name="Genome Biol. Evol.">
        <title>The genome of the myxosporean Thelohanellus kitauei shows adaptations to nutrient acquisition within its fish host.</title>
        <authorList>
            <person name="Yang Y."/>
            <person name="Xiong J."/>
            <person name="Zhou Z."/>
            <person name="Huo F."/>
            <person name="Miao W."/>
            <person name="Ran C."/>
            <person name="Liu Y."/>
            <person name="Zhang J."/>
            <person name="Feng J."/>
            <person name="Wang M."/>
            <person name="Wang M."/>
            <person name="Wang L."/>
            <person name="Yao B."/>
        </authorList>
    </citation>
    <scope>NUCLEOTIDE SEQUENCE [LARGE SCALE GENOMIC DNA]</scope>
    <source>
        <strain evidence="20">Wuqing</strain>
    </source>
</reference>
<keyword evidence="6" id="KW-0255">Endonuclease</keyword>
<dbReference type="Gene3D" id="3.10.10.10">
    <property type="entry name" value="HIV Type 1 Reverse Transcriptase, subunit A, domain 1"/>
    <property type="match status" value="1"/>
</dbReference>
<dbReference type="PROSITE" id="PS50158">
    <property type="entry name" value="ZF_CCHC"/>
    <property type="match status" value="1"/>
</dbReference>
<dbReference type="EMBL" id="JWZT01004577">
    <property type="protein sequence ID" value="KII63833.1"/>
    <property type="molecule type" value="Genomic_DNA"/>
</dbReference>
<evidence type="ECO:0000256" key="10">
    <source>
        <dbReference type="ARBA" id="ARBA00022908"/>
    </source>
</evidence>
<dbReference type="InterPro" id="IPR001969">
    <property type="entry name" value="Aspartic_peptidase_AS"/>
</dbReference>
<dbReference type="Pfam" id="PF00078">
    <property type="entry name" value="RVT_1"/>
    <property type="match status" value="1"/>
</dbReference>
<dbReference type="InterPro" id="IPR012337">
    <property type="entry name" value="RNaseH-like_sf"/>
</dbReference>
<evidence type="ECO:0000256" key="4">
    <source>
        <dbReference type="ARBA" id="ARBA00022722"/>
    </source>
</evidence>
<keyword evidence="10" id="KW-0229">DNA integration</keyword>
<dbReference type="GO" id="GO:0004190">
    <property type="term" value="F:aspartic-type endopeptidase activity"/>
    <property type="evidence" value="ECO:0007669"/>
    <property type="project" value="UniProtKB-KW"/>
</dbReference>
<evidence type="ECO:0000313" key="20">
    <source>
        <dbReference type="EMBL" id="KII63833.1"/>
    </source>
</evidence>
<evidence type="ECO:0000256" key="7">
    <source>
        <dbReference type="ARBA" id="ARBA00022801"/>
    </source>
</evidence>
<feature type="compositionally biased region" description="Polar residues" evidence="16">
    <location>
        <begin position="1311"/>
        <end position="1324"/>
    </location>
</feature>
<feature type="domain" description="Integrase catalytic" evidence="19">
    <location>
        <begin position="989"/>
        <end position="1163"/>
    </location>
</feature>
<evidence type="ECO:0000256" key="9">
    <source>
        <dbReference type="ARBA" id="ARBA00022884"/>
    </source>
</evidence>
<dbReference type="FunFam" id="3.10.10.10:FF:000007">
    <property type="entry name" value="Retrovirus-related Pol polyprotein from transposon 17.6-like Protein"/>
    <property type="match status" value="1"/>
</dbReference>
<keyword evidence="5" id="KW-0064">Aspartyl protease</keyword>
<dbReference type="CDD" id="cd01647">
    <property type="entry name" value="RT_LTR"/>
    <property type="match status" value="1"/>
</dbReference>
<keyword evidence="14" id="KW-0863">Zinc-finger</keyword>
<keyword evidence="14" id="KW-0479">Metal-binding</keyword>
<dbReference type="PROSITE" id="PS00141">
    <property type="entry name" value="ASP_PROTEASE"/>
    <property type="match status" value="1"/>
</dbReference>
<dbReference type="SUPFAM" id="SSF53098">
    <property type="entry name" value="Ribonuclease H-like"/>
    <property type="match status" value="1"/>
</dbReference>
<keyword evidence="7" id="KW-0378">Hydrolase</keyword>
<dbReference type="InterPro" id="IPR043502">
    <property type="entry name" value="DNA/RNA_pol_sf"/>
</dbReference>
<evidence type="ECO:0000256" key="15">
    <source>
        <dbReference type="SAM" id="Coils"/>
    </source>
</evidence>
<evidence type="ECO:0000256" key="16">
    <source>
        <dbReference type="SAM" id="MobiDB-lite"/>
    </source>
</evidence>
<evidence type="ECO:0000256" key="5">
    <source>
        <dbReference type="ARBA" id="ARBA00022750"/>
    </source>
</evidence>
<dbReference type="GO" id="GO:0003677">
    <property type="term" value="F:DNA binding"/>
    <property type="evidence" value="ECO:0007669"/>
    <property type="project" value="UniProtKB-KW"/>
</dbReference>
<evidence type="ECO:0000256" key="8">
    <source>
        <dbReference type="ARBA" id="ARBA00022842"/>
    </source>
</evidence>
<dbReference type="OrthoDB" id="8065943at2759"/>
<evidence type="ECO:0000256" key="6">
    <source>
        <dbReference type="ARBA" id="ARBA00022759"/>
    </source>
</evidence>
<feature type="coiled-coil region" evidence="15">
    <location>
        <begin position="182"/>
        <end position="209"/>
    </location>
</feature>
<dbReference type="OMA" id="HANQESI"/>
<dbReference type="GO" id="GO:0008270">
    <property type="term" value="F:zinc ion binding"/>
    <property type="evidence" value="ECO:0007669"/>
    <property type="project" value="UniProtKB-KW"/>
</dbReference>
<keyword evidence="4" id="KW-0540">Nuclease</keyword>
<feature type="domain" description="Reverse transcriptase" evidence="18">
    <location>
        <begin position="455"/>
        <end position="634"/>
    </location>
</feature>
<dbReference type="InterPro" id="IPR041588">
    <property type="entry name" value="Integrase_H2C2"/>
</dbReference>
<dbReference type="InterPro" id="IPR001878">
    <property type="entry name" value="Znf_CCHC"/>
</dbReference>
<evidence type="ECO:0000256" key="1">
    <source>
        <dbReference type="ARBA" id="ARBA00022670"/>
    </source>
</evidence>
<evidence type="ECO:0000313" key="21">
    <source>
        <dbReference type="Proteomes" id="UP000031668"/>
    </source>
</evidence>
<dbReference type="SMART" id="SM00343">
    <property type="entry name" value="ZnF_C2HC"/>
    <property type="match status" value="1"/>
</dbReference>
<dbReference type="GO" id="GO:0006508">
    <property type="term" value="P:proteolysis"/>
    <property type="evidence" value="ECO:0007669"/>
    <property type="project" value="UniProtKB-KW"/>
</dbReference>
<dbReference type="Proteomes" id="UP000031668">
    <property type="component" value="Unassembled WGS sequence"/>
</dbReference>
<dbReference type="SUPFAM" id="SSF56672">
    <property type="entry name" value="DNA/RNA polymerases"/>
    <property type="match status" value="1"/>
</dbReference>
<evidence type="ECO:0000259" key="17">
    <source>
        <dbReference type="PROSITE" id="PS50158"/>
    </source>
</evidence>
<dbReference type="GO" id="GO:0004519">
    <property type="term" value="F:endonuclease activity"/>
    <property type="evidence" value="ECO:0007669"/>
    <property type="project" value="UniProtKB-KW"/>
</dbReference>
<keyword evidence="13" id="KW-0511">Multifunctional enzyme</keyword>
<dbReference type="InterPro" id="IPR036875">
    <property type="entry name" value="Znf_CCHC_sf"/>
</dbReference>
<dbReference type="FunFam" id="3.30.70.270:FF:000020">
    <property type="entry name" value="Transposon Tf2-6 polyprotein-like Protein"/>
    <property type="match status" value="1"/>
</dbReference>
<dbReference type="InterPro" id="IPR050951">
    <property type="entry name" value="Retrovirus_Pol_polyprotein"/>
</dbReference>
<keyword evidence="9" id="KW-0694">RNA-binding</keyword>
<evidence type="ECO:0000256" key="3">
    <source>
        <dbReference type="ARBA" id="ARBA00022695"/>
    </source>
</evidence>
<keyword evidence="11" id="KW-0695">RNA-directed DNA polymerase</keyword>
<dbReference type="Gene3D" id="3.30.420.10">
    <property type="entry name" value="Ribonuclease H-like superfamily/Ribonuclease H"/>
    <property type="match status" value="1"/>
</dbReference>
<keyword evidence="15" id="KW-0175">Coiled coil</keyword>
<feature type="region of interest" description="Disordered" evidence="16">
    <location>
        <begin position="1302"/>
        <end position="1340"/>
    </location>
</feature>
<dbReference type="Gene3D" id="1.10.340.70">
    <property type="match status" value="1"/>
</dbReference>
<name>A0A0C2IEU8_THEKT</name>
<dbReference type="InterPro" id="IPR043128">
    <property type="entry name" value="Rev_trsase/Diguanyl_cyclase"/>
</dbReference>
<dbReference type="Gene3D" id="2.40.70.10">
    <property type="entry name" value="Acid Proteases"/>
    <property type="match status" value="1"/>
</dbReference>
<dbReference type="PROSITE" id="PS50994">
    <property type="entry name" value="INTEGRASE"/>
    <property type="match status" value="1"/>
</dbReference>
<organism evidence="20 21">
    <name type="scientific">Thelohanellus kitauei</name>
    <name type="common">Myxosporean</name>
    <dbReference type="NCBI Taxonomy" id="669202"/>
    <lineage>
        <taxon>Eukaryota</taxon>
        <taxon>Metazoa</taxon>
        <taxon>Cnidaria</taxon>
        <taxon>Myxozoa</taxon>
        <taxon>Myxosporea</taxon>
        <taxon>Bivalvulida</taxon>
        <taxon>Platysporina</taxon>
        <taxon>Myxobolidae</taxon>
        <taxon>Thelohanellus</taxon>
    </lineage>
</organism>
<dbReference type="Pfam" id="PF00665">
    <property type="entry name" value="rve"/>
    <property type="match status" value="1"/>
</dbReference>